<keyword evidence="1 2" id="KW-0238">DNA-binding</keyword>
<dbReference type="PANTHER" id="PTHR30055">
    <property type="entry name" value="HTH-TYPE TRANSCRIPTIONAL REGULATOR RUTR"/>
    <property type="match status" value="1"/>
</dbReference>
<reference evidence="4 5" key="1">
    <citation type="journal article" date="2015" name="Int. J. Syst. Evol. Microbiol.">
        <title>Description of Sphingopyxis fribergensis sp. nov. - a soil bacterium with the ability to degrade styrene and phenylacetic acid.</title>
        <authorList>
            <person name="Oelschlagel M."/>
            <person name="Ruckert C."/>
            <person name="Kalinowski J."/>
            <person name="Schmidt G."/>
            <person name="Schlomann M."/>
            <person name="Tischler D."/>
        </authorList>
    </citation>
    <scope>NUCLEOTIDE SEQUENCE [LARGE SCALE GENOMIC DNA]</scope>
    <source>
        <strain evidence="4 5">Kp5.2</strain>
    </source>
</reference>
<dbReference type="Gene3D" id="1.10.357.10">
    <property type="entry name" value="Tetracycline Repressor, domain 2"/>
    <property type="match status" value="1"/>
</dbReference>
<sequence>MKRSSRNYVEGESPRERIVDAARRLFGSKGFYATTTAELAEEASVSVGQIYRLFTDKDDVILAIVEENVRVRLAEMHSIFDAVERRELAMFEAIKAIAASSLHNEDSSLFYEILAEACRNPTVAERFETQTAFYRDGIRRLAALARPDVPAAELDSYGDVMMACFIGLGHRTAMSPPVDAEATSHSTACLMMRALGLAGLESGRVQAQP</sequence>
<evidence type="ECO:0000313" key="4">
    <source>
        <dbReference type="EMBL" id="AJA09548.1"/>
    </source>
</evidence>
<dbReference type="InterPro" id="IPR001647">
    <property type="entry name" value="HTH_TetR"/>
</dbReference>
<dbReference type="AlphaFoldDB" id="A0A0A7PJZ0"/>
<keyword evidence="5" id="KW-1185">Reference proteome</keyword>
<gene>
    <name evidence="4" type="ORF">SKP52_13300</name>
</gene>
<name>A0A0A7PJZ0_9SPHN</name>
<evidence type="ECO:0000259" key="3">
    <source>
        <dbReference type="PROSITE" id="PS50977"/>
    </source>
</evidence>
<accession>A0A0A7PJZ0</accession>
<proteinExistence type="predicted"/>
<dbReference type="SUPFAM" id="SSF46689">
    <property type="entry name" value="Homeodomain-like"/>
    <property type="match status" value="1"/>
</dbReference>
<dbReference type="RefSeq" id="WP_081997339.1">
    <property type="nucleotide sequence ID" value="NZ_CP009122.1"/>
</dbReference>
<organism evidence="4 5">
    <name type="scientific">Sphingopyxis fribergensis</name>
    <dbReference type="NCBI Taxonomy" id="1515612"/>
    <lineage>
        <taxon>Bacteria</taxon>
        <taxon>Pseudomonadati</taxon>
        <taxon>Pseudomonadota</taxon>
        <taxon>Alphaproteobacteria</taxon>
        <taxon>Sphingomonadales</taxon>
        <taxon>Sphingomonadaceae</taxon>
        <taxon>Sphingopyxis</taxon>
    </lineage>
</organism>
<dbReference type="InterPro" id="IPR009057">
    <property type="entry name" value="Homeodomain-like_sf"/>
</dbReference>
<dbReference type="GO" id="GO:0003700">
    <property type="term" value="F:DNA-binding transcription factor activity"/>
    <property type="evidence" value="ECO:0007669"/>
    <property type="project" value="TreeGrafter"/>
</dbReference>
<dbReference type="GO" id="GO:0000976">
    <property type="term" value="F:transcription cis-regulatory region binding"/>
    <property type="evidence" value="ECO:0007669"/>
    <property type="project" value="TreeGrafter"/>
</dbReference>
<dbReference type="InterPro" id="IPR050109">
    <property type="entry name" value="HTH-type_TetR-like_transc_reg"/>
</dbReference>
<dbReference type="HOGENOM" id="CLU_069356_15_12_5"/>
<feature type="DNA-binding region" description="H-T-H motif" evidence="2">
    <location>
        <begin position="35"/>
        <end position="54"/>
    </location>
</feature>
<evidence type="ECO:0000256" key="2">
    <source>
        <dbReference type="PROSITE-ProRule" id="PRU00335"/>
    </source>
</evidence>
<dbReference type="EMBL" id="CP009122">
    <property type="protein sequence ID" value="AJA09548.1"/>
    <property type="molecule type" value="Genomic_DNA"/>
</dbReference>
<protein>
    <recommendedName>
        <fullName evidence="3">HTH tetR-type domain-containing protein</fullName>
    </recommendedName>
</protein>
<dbReference type="OrthoDB" id="9808189at2"/>
<dbReference type="STRING" id="1515612.SKP52_13300"/>
<dbReference type="PRINTS" id="PR00455">
    <property type="entry name" value="HTHTETR"/>
</dbReference>
<dbReference type="Proteomes" id="UP000030907">
    <property type="component" value="Chromosome"/>
</dbReference>
<dbReference type="KEGG" id="sphk:SKP52_13300"/>
<evidence type="ECO:0000256" key="1">
    <source>
        <dbReference type="ARBA" id="ARBA00023125"/>
    </source>
</evidence>
<evidence type="ECO:0000313" key="5">
    <source>
        <dbReference type="Proteomes" id="UP000030907"/>
    </source>
</evidence>
<dbReference type="Pfam" id="PF00440">
    <property type="entry name" value="TetR_N"/>
    <property type="match status" value="1"/>
</dbReference>
<feature type="domain" description="HTH tetR-type" evidence="3">
    <location>
        <begin position="12"/>
        <end position="72"/>
    </location>
</feature>
<dbReference type="PANTHER" id="PTHR30055:SF226">
    <property type="entry name" value="HTH-TYPE TRANSCRIPTIONAL REGULATOR PKSA"/>
    <property type="match status" value="1"/>
</dbReference>
<dbReference type="PROSITE" id="PS50977">
    <property type="entry name" value="HTH_TETR_2"/>
    <property type="match status" value="1"/>
</dbReference>